<dbReference type="EMBL" id="JBHSTI010000008">
    <property type="protein sequence ID" value="MFC6238870.1"/>
    <property type="molecule type" value="Genomic_DNA"/>
</dbReference>
<keyword evidence="3" id="KW-0804">Transcription</keyword>
<dbReference type="PANTHER" id="PTHR44688:SF16">
    <property type="entry name" value="DNA-BINDING TRANSCRIPTIONAL ACTIVATOR DEVR_DOSR"/>
    <property type="match status" value="1"/>
</dbReference>
<keyword evidence="6" id="KW-1185">Reference proteome</keyword>
<evidence type="ECO:0000256" key="1">
    <source>
        <dbReference type="ARBA" id="ARBA00023015"/>
    </source>
</evidence>
<sequence>MVVGRAEELLALTGLVDAAVAGRAGAVVVVGEAGVGKSALLDELAGTARARGIRTVEVVGVPAEKGIPGAALAVLATRLADAGSPPEAVEPLTRTGSPDPTALLEVLSRLDGTTLLVADDLHWWDAPSKVALVFAARRLACDPVAIIGAGRTELMDDRGIASLPRLDVGPVPLTQAGELARTVASGTADDVAQAVWRAVEGNTLAVLEAVVRLDADERAGRTRLPDDLRVGSGVVERWAADVQLLPYATRRALVVLAVTGEEDPVDAALAESGSSRADLEPAERAGLVVVRGSRPRFGHPLARVAVLAQASPYEVRDAHAAALAAVSVLAPTARRVHRRACHRAAAALAPDAELTRSLCEDAAALERLGAKRSAADVLELAAATEADAEVAAQMLCRASSMALDDFDDGAAARIAFVGLSREPAPTTRGRLLRIAGLATARVSDAPLGCRLLRESLDLLDGDERREAVRDLIFAQDITSERQVEIPVLAAELGPLAELAPIDRLLVAHAYDHEVGDLDTRPHLQSAFATITVHEATATGWATESVVNAGLDVGLEVSGPVLREVVSALVASGDPRRRLDGIGIDLLVSFWEGRWDELESEIDETVELSLALGRADLYSDAMRLQLCSRRADERLFAPTLERAEKVMGEAGMDFWTGALPGERAMLALSLGRPEEARELLASERLDSMVRLVPHTVYADHLVTLVELLADGGEVEAAAGERDRLIALLQPTTSLLGEGFIDRACAALAPDPQAHELFCRAEERIGGGVHVFELAMTRLRHARWLRRRRRRGEAAARLQRARSVFLDLGCATWAQTCADELAAVGAGVARRDRYDVSGSLTAQERRVAEAVAEGITNDDVARRLFLSPRTVEVHLTHVYRKLGVRGRSELVRMMASAPAGGPL</sequence>
<proteinExistence type="predicted"/>
<dbReference type="RefSeq" id="WP_386767449.1">
    <property type="nucleotide sequence ID" value="NZ_JBHSTI010000008.1"/>
</dbReference>
<name>A0ABW1T488_9ACTN</name>
<dbReference type="SUPFAM" id="SSF52540">
    <property type="entry name" value="P-loop containing nucleoside triphosphate hydrolases"/>
    <property type="match status" value="1"/>
</dbReference>
<dbReference type="PANTHER" id="PTHR44688">
    <property type="entry name" value="DNA-BINDING TRANSCRIPTIONAL ACTIVATOR DEVR_DOSR"/>
    <property type="match status" value="1"/>
</dbReference>
<evidence type="ECO:0000259" key="4">
    <source>
        <dbReference type="PROSITE" id="PS50043"/>
    </source>
</evidence>
<organism evidence="5 6">
    <name type="scientific">Longivirga aurantiaca</name>
    <dbReference type="NCBI Taxonomy" id="1837743"/>
    <lineage>
        <taxon>Bacteria</taxon>
        <taxon>Bacillati</taxon>
        <taxon>Actinomycetota</taxon>
        <taxon>Actinomycetes</taxon>
        <taxon>Sporichthyales</taxon>
        <taxon>Sporichthyaceae</taxon>
        <taxon>Longivirga</taxon>
    </lineage>
</organism>
<evidence type="ECO:0000313" key="6">
    <source>
        <dbReference type="Proteomes" id="UP001596138"/>
    </source>
</evidence>
<dbReference type="SMART" id="SM00421">
    <property type="entry name" value="HTH_LUXR"/>
    <property type="match status" value="1"/>
</dbReference>
<comment type="caution">
    <text evidence="5">The sequence shown here is derived from an EMBL/GenBank/DDBJ whole genome shotgun (WGS) entry which is preliminary data.</text>
</comment>
<dbReference type="SUPFAM" id="SSF46894">
    <property type="entry name" value="C-terminal effector domain of the bipartite response regulators"/>
    <property type="match status" value="1"/>
</dbReference>
<dbReference type="PROSITE" id="PS50043">
    <property type="entry name" value="HTH_LUXR_2"/>
    <property type="match status" value="1"/>
</dbReference>
<reference evidence="6" key="1">
    <citation type="journal article" date="2019" name="Int. J. Syst. Evol. Microbiol.">
        <title>The Global Catalogue of Microorganisms (GCM) 10K type strain sequencing project: providing services to taxonomists for standard genome sequencing and annotation.</title>
        <authorList>
            <consortium name="The Broad Institute Genomics Platform"/>
            <consortium name="The Broad Institute Genome Sequencing Center for Infectious Disease"/>
            <person name="Wu L."/>
            <person name="Ma J."/>
        </authorList>
    </citation>
    <scope>NUCLEOTIDE SEQUENCE [LARGE SCALE GENOMIC DNA]</scope>
    <source>
        <strain evidence="6">CGMCC 4.7317</strain>
    </source>
</reference>
<dbReference type="Gene3D" id="1.10.10.10">
    <property type="entry name" value="Winged helix-like DNA-binding domain superfamily/Winged helix DNA-binding domain"/>
    <property type="match status" value="1"/>
</dbReference>
<dbReference type="InterPro" id="IPR036388">
    <property type="entry name" value="WH-like_DNA-bd_sf"/>
</dbReference>
<dbReference type="InterPro" id="IPR000792">
    <property type="entry name" value="Tscrpt_reg_LuxR_C"/>
</dbReference>
<dbReference type="Pfam" id="PF13191">
    <property type="entry name" value="AAA_16"/>
    <property type="match status" value="1"/>
</dbReference>
<accession>A0ABW1T488</accession>
<evidence type="ECO:0000313" key="5">
    <source>
        <dbReference type="EMBL" id="MFC6238870.1"/>
    </source>
</evidence>
<protein>
    <submittedName>
        <fullName evidence="5">LuxR C-terminal-related transcriptional regulator</fullName>
    </submittedName>
</protein>
<feature type="domain" description="HTH luxR-type" evidence="4">
    <location>
        <begin position="831"/>
        <end position="896"/>
    </location>
</feature>
<dbReference type="PRINTS" id="PR00038">
    <property type="entry name" value="HTHLUXR"/>
</dbReference>
<dbReference type="InterPro" id="IPR016032">
    <property type="entry name" value="Sig_transdc_resp-reg_C-effctor"/>
</dbReference>
<keyword evidence="2" id="KW-0238">DNA-binding</keyword>
<dbReference type="CDD" id="cd06170">
    <property type="entry name" value="LuxR_C_like"/>
    <property type="match status" value="1"/>
</dbReference>
<gene>
    <name evidence="5" type="ORF">ACFQGU_13355</name>
</gene>
<dbReference type="InterPro" id="IPR027417">
    <property type="entry name" value="P-loop_NTPase"/>
</dbReference>
<evidence type="ECO:0000256" key="3">
    <source>
        <dbReference type="ARBA" id="ARBA00023163"/>
    </source>
</evidence>
<dbReference type="Proteomes" id="UP001596138">
    <property type="component" value="Unassembled WGS sequence"/>
</dbReference>
<evidence type="ECO:0000256" key="2">
    <source>
        <dbReference type="ARBA" id="ARBA00023125"/>
    </source>
</evidence>
<dbReference type="Pfam" id="PF00196">
    <property type="entry name" value="GerE"/>
    <property type="match status" value="1"/>
</dbReference>
<dbReference type="InterPro" id="IPR041664">
    <property type="entry name" value="AAA_16"/>
</dbReference>
<dbReference type="PROSITE" id="PS00622">
    <property type="entry name" value="HTH_LUXR_1"/>
    <property type="match status" value="1"/>
</dbReference>
<keyword evidence="1" id="KW-0805">Transcription regulation</keyword>